<accession>A0A085V3L9</accession>
<proteinExistence type="predicted"/>
<organism evidence="2 3">
    <name type="scientific">Pseudomonas syringae</name>
    <dbReference type="NCBI Taxonomy" id="317"/>
    <lineage>
        <taxon>Bacteria</taxon>
        <taxon>Pseudomonadati</taxon>
        <taxon>Pseudomonadota</taxon>
        <taxon>Gammaproteobacteria</taxon>
        <taxon>Pseudomonadales</taxon>
        <taxon>Pseudomonadaceae</taxon>
        <taxon>Pseudomonas</taxon>
    </lineage>
</organism>
<comment type="caution">
    <text evidence="2">The sequence shown here is derived from an EMBL/GenBank/DDBJ whole genome shotgun (WGS) entry which is preliminary data.</text>
</comment>
<dbReference type="InterPro" id="IPR035959">
    <property type="entry name" value="RutC-like_sf"/>
</dbReference>
<dbReference type="RefSeq" id="WP_047576721.1">
    <property type="nucleotide sequence ID" value="NZ_JPQT01000113.1"/>
</dbReference>
<dbReference type="PANTHER" id="PTHR43760:SF1">
    <property type="entry name" value="ENDORIBONUCLEASE L-PSP_CHORISMATE MUTASE-LIKE DOMAIN-CONTAINING PROTEIN"/>
    <property type="match status" value="1"/>
</dbReference>
<evidence type="ECO:0000313" key="3">
    <source>
        <dbReference type="Proteomes" id="UP000028643"/>
    </source>
</evidence>
<dbReference type="CDD" id="cd02199">
    <property type="entry name" value="YjgF_YER057c_UK114_like_1"/>
    <property type="match status" value="1"/>
</dbReference>
<feature type="domain" description="Endoribonuclease L-PSP/chorismate mutase-like" evidence="1">
    <location>
        <begin position="26"/>
        <end position="147"/>
    </location>
</feature>
<dbReference type="InterPro" id="IPR013813">
    <property type="entry name" value="Endoribo_LPSP/chorism_mut-like"/>
</dbReference>
<dbReference type="AlphaFoldDB" id="A0A085V3L9"/>
<protein>
    <submittedName>
        <fullName evidence="2">Endoribonuclease L-PSP</fullName>
    </submittedName>
</protein>
<dbReference type="PANTHER" id="PTHR43760">
    <property type="entry name" value="ENDORIBONUCLEASE-RELATED"/>
    <property type="match status" value="1"/>
</dbReference>
<dbReference type="Gene3D" id="3.30.1330.40">
    <property type="entry name" value="RutC-like"/>
    <property type="match status" value="1"/>
</dbReference>
<gene>
    <name evidence="2" type="ORF">IV02_18075</name>
</gene>
<name>A0A085V3L9_PSESX</name>
<sequence length="155" mass="16705">MSADARFRQTAQELGYSFDGEIKIGGNYVPIVRHQDELYISGQIPRIGDTVVVTGRAGADTSLAQAQLAAKICAMRALALVQRSLGSLDEVKRLLRMTLYVQCAEDFTQQSEVADGASEILFFVLGDAGAHTRSSIGVYQLPKNATVELDLIAAV</sequence>
<dbReference type="SUPFAM" id="SSF55298">
    <property type="entry name" value="YjgF-like"/>
    <property type="match status" value="1"/>
</dbReference>
<evidence type="ECO:0000259" key="1">
    <source>
        <dbReference type="Pfam" id="PF14588"/>
    </source>
</evidence>
<dbReference type="PATRIC" id="fig|317.174.peg.3693"/>
<reference evidence="2 3" key="1">
    <citation type="submission" date="2014-07" db="EMBL/GenBank/DDBJ databases">
        <title>Draft Genome Sequences of Environmental Pseudomonas syringae strains.</title>
        <authorList>
            <person name="Baltrus D.A."/>
            <person name="Berge O."/>
            <person name="Morris C."/>
        </authorList>
    </citation>
    <scope>NUCLEOTIDE SEQUENCE [LARGE SCALE GENOMIC DNA]</scope>
    <source>
        <strain evidence="2 3">CEB003</strain>
    </source>
</reference>
<dbReference type="Pfam" id="PF14588">
    <property type="entry name" value="YjgF_endoribonc"/>
    <property type="match status" value="1"/>
</dbReference>
<evidence type="ECO:0000313" key="2">
    <source>
        <dbReference type="EMBL" id="KFE50032.1"/>
    </source>
</evidence>
<dbReference type="EMBL" id="JPQT01000113">
    <property type="protein sequence ID" value="KFE50032.1"/>
    <property type="molecule type" value="Genomic_DNA"/>
</dbReference>
<dbReference type="Proteomes" id="UP000028643">
    <property type="component" value="Unassembled WGS sequence"/>
</dbReference>